<organism evidence="7 8">
    <name type="scientific">Conexibacter stalactiti</name>
    <dbReference type="NCBI Taxonomy" id="1940611"/>
    <lineage>
        <taxon>Bacteria</taxon>
        <taxon>Bacillati</taxon>
        <taxon>Actinomycetota</taxon>
        <taxon>Thermoleophilia</taxon>
        <taxon>Solirubrobacterales</taxon>
        <taxon>Conexibacteraceae</taxon>
        <taxon>Conexibacter</taxon>
    </lineage>
</organism>
<dbReference type="EMBL" id="JAWSTH010000087">
    <property type="protein sequence ID" value="MDW5597418.1"/>
    <property type="molecule type" value="Genomic_DNA"/>
</dbReference>
<keyword evidence="1" id="KW-0813">Transport</keyword>
<dbReference type="SUPFAM" id="SSF52540">
    <property type="entry name" value="P-loop containing nucleoside triphosphate hydrolases"/>
    <property type="match status" value="2"/>
</dbReference>
<dbReference type="CDD" id="cd03215">
    <property type="entry name" value="ABC_Carb_Monos_II"/>
    <property type="match status" value="1"/>
</dbReference>
<dbReference type="PROSITE" id="PS50893">
    <property type="entry name" value="ABC_TRANSPORTER_2"/>
    <property type="match status" value="2"/>
</dbReference>
<reference evidence="7 8" key="2">
    <citation type="submission" date="2023-10" db="EMBL/GenBank/DDBJ databases">
        <authorList>
            <person name="Han X.F."/>
        </authorList>
    </citation>
    <scope>NUCLEOTIDE SEQUENCE [LARGE SCALE GENOMIC DNA]</scope>
    <source>
        <strain evidence="7 8">KCTC 39840</strain>
    </source>
</reference>
<dbReference type="Pfam" id="PF00005">
    <property type="entry name" value="ABC_tran"/>
    <property type="match status" value="2"/>
</dbReference>
<dbReference type="InterPro" id="IPR027417">
    <property type="entry name" value="P-loop_NTPase"/>
</dbReference>
<dbReference type="InterPro" id="IPR017871">
    <property type="entry name" value="ABC_transporter-like_CS"/>
</dbReference>
<protein>
    <submittedName>
        <fullName evidence="7">Sugar ABC transporter ATP-binding protein</fullName>
    </submittedName>
</protein>
<reference evidence="8" key="1">
    <citation type="submission" date="2023-07" db="EMBL/GenBank/DDBJ databases">
        <title>Conexibacter stalactiti sp. nov., isolated from stalactites in a lava cave and emended description of the genus Conexibacter.</title>
        <authorList>
            <person name="Lee S.D."/>
        </authorList>
    </citation>
    <scope>NUCLEOTIDE SEQUENCE [LARGE SCALE GENOMIC DNA]</scope>
    <source>
        <strain evidence="8">KCTC 39840</strain>
    </source>
</reference>
<evidence type="ECO:0000256" key="4">
    <source>
        <dbReference type="ARBA" id="ARBA00022840"/>
    </source>
</evidence>
<evidence type="ECO:0000256" key="3">
    <source>
        <dbReference type="ARBA" id="ARBA00022741"/>
    </source>
</evidence>
<keyword evidence="8" id="KW-1185">Reference proteome</keyword>
<dbReference type="PROSITE" id="PS00211">
    <property type="entry name" value="ABC_TRANSPORTER_1"/>
    <property type="match status" value="2"/>
</dbReference>
<dbReference type="CDD" id="cd03216">
    <property type="entry name" value="ABC_Carb_Monos_I"/>
    <property type="match status" value="1"/>
</dbReference>
<sequence>MSIVIQGLTKAFGGARALDGVDLDVADGEIHALLGPNGSGKSTLIGCLSGRLKPDLGSMTIGTESVAHFSPREAFAAGTAVIYQHFTLVGSLSVADNVFLGAELRAAGGRIDRARQVSVTREILGRIGARLDPRTPVRSLSVGEKQLVEIAKALRHDPQLLVLDEPTAALSELEARALGQQLRGLRASGLAILYVTHLLSEVFQIADRVTVLRDGRAVLHREIADLAPRDVIAAIAPRGGVEVARRRAPHLADGPAAVSLSGFRAPGVGPIDLTVAQGECVGVFGLLGSGRTELLEGIYGIRGETAGEVALSGAPFRPRSASASLKQGLALVPAERGRQSVFAAMSALDNVLLPFFARIGRRWWRSRRRERRQFADTAALLALDPPSPAAPAATFSGGNQQKLAVGRWLTASSRAQMLLLDDPTQGIDVGARADLYALVRQFVREPGRGVLFSSSDPEEVMALADRALVLARGHVAGELRGDELSPQALLDLAHGHAGGDSAPPSLPTTDRGAQ</sequence>
<evidence type="ECO:0000256" key="1">
    <source>
        <dbReference type="ARBA" id="ARBA00022448"/>
    </source>
</evidence>
<dbReference type="InterPro" id="IPR003593">
    <property type="entry name" value="AAA+_ATPase"/>
</dbReference>
<dbReference type="PANTHER" id="PTHR43790">
    <property type="entry name" value="CARBOHYDRATE TRANSPORT ATP-BINDING PROTEIN MG119-RELATED"/>
    <property type="match status" value="1"/>
</dbReference>
<feature type="region of interest" description="Disordered" evidence="5">
    <location>
        <begin position="493"/>
        <end position="514"/>
    </location>
</feature>
<feature type="domain" description="ABC transporter" evidence="6">
    <location>
        <begin position="3"/>
        <end position="239"/>
    </location>
</feature>
<evidence type="ECO:0000256" key="2">
    <source>
        <dbReference type="ARBA" id="ARBA00022737"/>
    </source>
</evidence>
<dbReference type="Gene3D" id="3.40.50.300">
    <property type="entry name" value="P-loop containing nucleotide triphosphate hydrolases"/>
    <property type="match status" value="2"/>
</dbReference>
<keyword evidence="2" id="KW-0677">Repeat</keyword>
<dbReference type="RefSeq" id="WP_318599882.1">
    <property type="nucleotide sequence ID" value="NZ_JAWSTH010000087.1"/>
</dbReference>
<evidence type="ECO:0000259" key="6">
    <source>
        <dbReference type="PROSITE" id="PS50893"/>
    </source>
</evidence>
<keyword evidence="3" id="KW-0547">Nucleotide-binding</keyword>
<feature type="domain" description="ABC transporter" evidence="6">
    <location>
        <begin position="249"/>
        <end position="497"/>
    </location>
</feature>
<proteinExistence type="predicted"/>
<dbReference type="GO" id="GO:0005524">
    <property type="term" value="F:ATP binding"/>
    <property type="evidence" value="ECO:0007669"/>
    <property type="project" value="UniProtKB-KW"/>
</dbReference>
<name>A0ABU4HW19_9ACTN</name>
<dbReference type="InterPro" id="IPR003439">
    <property type="entry name" value="ABC_transporter-like_ATP-bd"/>
</dbReference>
<evidence type="ECO:0000313" key="8">
    <source>
        <dbReference type="Proteomes" id="UP001284601"/>
    </source>
</evidence>
<comment type="caution">
    <text evidence="7">The sequence shown here is derived from an EMBL/GenBank/DDBJ whole genome shotgun (WGS) entry which is preliminary data.</text>
</comment>
<dbReference type="Proteomes" id="UP001284601">
    <property type="component" value="Unassembled WGS sequence"/>
</dbReference>
<accession>A0ABU4HW19</accession>
<keyword evidence="4 7" id="KW-0067">ATP-binding</keyword>
<gene>
    <name evidence="7" type="ORF">R7226_23925</name>
</gene>
<dbReference type="InterPro" id="IPR050107">
    <property type="entry name" value="ABC_carbohydrate_import_ATPase"/>
</dbReference>
<evidence type="ECO:0000313" key="7">
    <source>
        <dbReference type="EMBL" id="MDW5597418.1"/>
    </source>
</evidence>
<dbReference type="SMART" id="SM00382">
    <property type="entry name" value="AAA"/>
    <property type="match status" value="2"/>
</dbReference>
<evidence type="ECO:0000256" key="5">
    <source>
        <dbReference type="SAM" id="MobiDB-lite"/>
    </source>
</evidence>
<dbReference type="PANTHER" id="PTHR43790:SF9">
    <property type="entry name" value="GALACTOFURANOSE TRANSPORTER ATP-BINDING PROTEIN YTFR"/>
    <property type="match status" value="1"/>
</dbReference>